<keyword evidence="4" id="KW-0964">Secreted</keyword>
<dbReference type="PANTHER" id="PTHR31884:SF9">
    <property type="entry name" value="ENDOPOLYGALACTURONASE D-RELATED"/>
    <property type="match status" value="1"/>
</dbReference>
<dbReference type="Pfam" id="PF00295">
    <property type="entry name" value="Glyco_hydro_28"/>
    <property type="match status" value="1"/>
</dbReference>
<dbReference type="SMART" id="SM00710">
    <property type="entry name" value="PbH1"/>
    <property type="match status" value="5"/>
</dbReference>
<protein>
    <recommendedName>
        <fullName evidence="3">endo-polygalacturonase</fullName>
        <ecNumber evidence="3">3.2.1.15</ecNumber>
    </recommendedName>
</protein>
<evidence type="ECO:0000256" key="6">
    <source>
        <dbReference type="ARBA" id="ARBA00022737"/>
    </source>
</evidence>
<dbReference type="InterPro" id="IPR011050">
    <property type="entry name" value="Pectin_lyase_fold/virulence"/>
</dbReference>
<sequence length="550" mass="56865">MTSRTIGDGGYLRIFFRGNKQNGTVQLLSSLLGERLKGSRSVVDLADYFSRPIPPNLPQISPDLGKTLTLGKILGSSFVPSDFRIEERDSRPAVRGNTTCESPDTHPCAAIFTASTALVTSFCATYTASDITATTAIPSAINSACSGLSLTISEACTCFVTPGTVATVNHCTYNLGYVDYQGDHGNHNAAAGVGGTIISTLAGGSGVGGTTCTVTAFADVTASMSACSNILLSGVTVPASTTLSVTVPTNGALLFAGTMTIEYTPDAAYTPIVIKGTNAKVVGLAGAVINGLGADYWDGEGSNGGTAKPDHLIKIDDMTSSSFSNIKIINWPTHLFEVTGCTDMTMSQLILDNSAGNALTSSGIALGHNTDGFDVSSTDGLYVLDVTVYNQDDCVAVNSGTNMVFQNMYCDGGHGLSIGSISSGVTVNNITFKDSSVVNSENACRIKTDAGDDDSTVSDVTYSNIYVDNISDYAIDVQQDYKNGDPTGDPTSGITVSGITFESITGSVASGGYEYYILCGSTASCTDFTWSNIDITGGLTECSPSGAECP</sequence>
<dbReference type="AlphaFoldDB" id="A0A8H4RR28"/>
<evidence type="ECO:0000313" key="17">
    <source>
        <dbReference type="Proteomes" id="UP000566819"/>
    </source>
</evidence>
<feature type="active site" evidence="14">
    <location>
        <position position="414"/>
    </location>
</feature>
<dbReference type="PANTHER" id="PTHR31884">
    <property type="entry name" value="POLYGALACTURONASE"/>
    <property type="match status" value="1"/>
</dbReference>
<evidence type="ECO:0000256" key="9">
    <source>
        <dbReference type="ARBA" id="ARBA00023180"/>
    </source>
</evidence>
<evidence type="ECO:0000256" key="14">
    <source>
        <dbReference type="PROSITE-ProRule" id="PRU10052"/>
    </source>
</evidence>
<organism evidence="16 17">
    <name type="scientific">Cudoniella acicularis</name>
    <dbReference type="NCBI Taxonomy" id="354080"/>
    <lineage>
        <taxon>Eukaryota</taxon>
        <taxon>Fungi</taxon>
        <taxon>Dikarya</taxon>
        <taxon>Ascomycota</taxon>
        <taxon>Pezizomycotina</taxon>
        <taxon>Leotiomycetes</taxon>
        <taxon>Helotiales</taxon>
        <taxon>Tricladiaceae</taxon>
        <taxon>Cudoniella</taxon>
    </lineage>
</organism>
<evidence type="ECO:0000256" key="1">
    <source>
        <dbReference type="ARBA" id="ARBA00004613"/>
    </source>
</evidence>
<reference evidence="16 17" key="1">
    <citation type="submission" date="2020-03" db="EMBL/GenBank/DDBJ databases">
        <title>Draft Genome Sequence of Cudoniella acicularis.</title>
        <authorList>
            <person name="Buettner E."/>
            <person name="Kellner H."/>
        </authorList>
    </citation>
    <scope>NUCLEOTIDE SEQUENCE [LARGE SCALE GENOMIC DNA]</scope>
    <source>
        <strain evidence="16 17">DSM 108380</strain>
    </source>
</reference>
<dbReference type="InterPro" id="IPR012334">
    <property type="entry name" value="Pectin_lyas_fold"/>
</dbReference>
<dbReference type="InterPro" id="IPR000743">
    <property type="entry name" value="Glyco_hydro_28"/>
</dbReference>
<evidence type="ECO:0000313" key="16">
    <source>
        <dbReference type="EMBL" id="KAF4632917.1"/>
    </source>
</evidence>
<evidence type="ECO:0000256" key="5">
    <source>
        <dbReference type="ARBA" id="ARBA00022729"/>
    </source>
</evidence>
<evidence type="ECO:0000256" key="3">
    <source>
        <dbReference type="ARBA" id="ARBA00012736"/>
    </source>
</evidence>
<dbReference type="GO" id="GO:0045490">
    <property type="term" value="P:pectin catabolic process"/>
    <property type="evidence" value="ECO:0007669"/>
    <property type="project" value="TreeGrafter"/>
</dbReference>
<evidence type="ECO:0000256" key="8">
    <source>
        <dbReference type="ARBA" id="ARBA00023157"/>
    </source>
</evidence>
<comment type="function">
    <text evidence="13">Involved in maceration and soft-rotting of plant tissue. Hydrolyzes the 1,4-alpha glycosidic bonds of de-esterified pectate in the smooth region of the plant cell wall.</text>
</comment>
<accession>A0A8H4RR28</accession>
<dbReference type="Gene3D" id="2.160.20.10">
    <property type="entry name" value="Single-stranded right-handed beta-helix, Pectin lyase-like"/>
    <property type="match status" value="1"/>
</dbReference>
<evidence type="ECO:0000256" key="11">
    <source>
        <dbReference type="ARBA" id="ARBA00023316"/>
    </source>
</evidence>
<keyword evidence="17" id="KW-1185">Reference proteome</keyword>
<dbReference type="InterPro" id="IPR006626">
    <property type="entry name" value="PbH1"/>
</dbReference>
<comment type="caution">
    <text evidence="16">The sequence shown here is derived from an EMBL/GenBank/DDBJ whole genome shotgun (WGS) entry which is preliminary data.</text>
</comment>
<comment type="subcellular location">
    <subcellularLocation>
        <location evidence="1">Secreted</location>
    </subcellularLocation>
</comment>
<keyword evidence="10 15" id="KW-0326">Glycosidase</keyword>
<keyword evidence="11" id="KW-0961">Cell wall biogenesis/degradation</keyword>
<keyword evidence="9" id="KW-0325">Glycoprotein</keyword>
<dbReference type="GO" id="GO:0005576">
    <property type="term" value="C:extracellular region"/>
    <property type="evidence" value="ECO:0007669"/>
    <property type="project" value="UniProtKB-SubCell"/>
</dbReference>
<dbReference type="EC" id="3.2.1.15" evidence="3"/>
<name>A0A8H4RR28_9HELO</name>
<keyword evidence="7 15" id="KW-0378">Hydrolase</keyword>
<gene>
    <name evidence="16" type="ORF">G7Y89_g5200</name>
</gene>
<keyword evidence="5" id="KW-0732">Signal</keyword>
<comment type="similarity">
    <text evidence="2 15">Belongs to the glycosyl hydrolase 28 family.</text>
</comment>
<evidence type="ECO:0000256" key="13">
    <source>
        <dbReference type="ARBA" id="ARBA00037707"/>
    </source>
</evidence>
<comment type="catalytic activity">
    <reaction evidence="12">
        <text>(1,4-alpha-D-galacturonosyl)n+m + H2O = (1,4-alpha-D-galacturonosyl)n + (1,4-alpha-D-galacturonosyl)m.</text>
        <dbReference type="EC" id="3.2.1.15"/>
    </reaction>
</comment>
<dbReference type="InterPro" id="IPR050434">
    <property type="entry name" value="Glycosyl_hydrlase_28"/>
</dbReference>
<keyword evidence="6" id="KW-0677">Repeat</keyword>
<dbReference type="GO" id="GO:0004650">
    <property type="term" value="F:polygalacturonase activity"/>
    <property type="evidence" value="ECO:0007669"/>
    <property type="project" value="UniProtKB-EC"/>
</dbReference>
<evidence type="ECO:0000256" key="15">
    <source>
        <dbReference type="RuleBase" id="RU361169"/>
    </source>
</evidence>
<dbReference type="PROSITE" id="PS00502">
    <property type="entry name" value="POLYGALACTURONASE"/>
    <property type="match status" value="1"/>
</dbReference>
<evidence type="ECO:0000256" key="12">
    <source>
        <dbReference type="ARBA" id="ARBA00034074"/>
    </source>
</evidence>
<keyword evidence="8" id="KW-1015">Disulfide bond</keyword>
<dbReference type="Proteomes" id="UP000566819">
    <property type="component" value="Unassembled WGS sequence"/>
</dbReference>
<dbReference type="OrthoDB" id="1546079at2759"/>
<evidence type="ECO:0000256" key="2">
    <source>
        <dbReference type="ARBA" id="ARBA00008834"/>
    </source>
</evidence>
<evidence type="ECO:0000256" key="4">
    <source>
        <dbReference type="ARBA" id="ARBA00022525"/>
    </source>
</evidence>
<dbReference type="SUPFAM" id="SSF51126">
    <property type="entry name" value="Pectin lyase-like"/>
    <property type="match status" value="1"/>
</dbReference>
<evidence type="ECO:0000256" key="10">
    <source>
        <dbReference type="ARBA" id="ARBA00023295"/>
    </source>
</evidence>
<evidence type="ECO:0000256" key="7">
    <source>
        <dbReference type="ARBA" id="ARBA00022801"/>
    </source>
</evidence>
<dbReference type="GO" id="GO:0071555">
    <property type="term" value="P:cell wall organization"/>
    <property type="evidence" value="ECO:0007669"/>
    <property type="project" value="UniProtKB-KW"/>
</dbReference>
<proteinExistence type="inferred from homology"/>
<dbReference type="EMBL" id="JAAMPI010000306">
    <property type="protein sequence ID" value="KAF4632917.1"/>
    <property type="molecule type" value="Genomic_DNA"/>
</dbReference>